<sequence length="321" mass="34984">MATSLSLFLMPSDDRKQESTLAISTKPAEPTRTATTTRTRKPTANKCQTRKKQPRRGMGVAQLENLRIQERWKAITETNKIGSLNLQPTKQLHVFDPFNNNDDDNQMAQYGTTVNHGVPMRNNGVVFNGFLGWDHQGGVVVKRVDEFNANNNGGFGCQVLVNPYMVGSAPVHQAGAPAPAPAAAVLLEASKELSSIPKVMQQQKQYEPTRCDLCFKMGGFSARAATSAFYAKYHNHNNNEGVEAMEAHRKGNNAMGSKVIMEYELFPGKNGKSTCFKDMEFPTAEASVAVGTGEASCVTTYSDYSASDASNSIDLSLKLSC</sequence>
<protein>
    <submittedName>
        <fullName evidence="5">Uncharacterized protein</fullName>
    </submittedName>
</protein>
<dbReference type="InterPro" id="IPR040356">
    <property type="entry name" value="SPEAR"/>
</dbReference>
<dbReference type="GO" id="GO:0003700">
    <property type="term" value="F:DNA-binding transcription factor activity"/>
    <property type="evidence" value="ECO:0007669"/>
    <property type="project" value="InterPro"/>
</dbReference>
<comment type="caution">
    <text evidence="5">The sequence shown here is derived from an EMBL/GenBank/DDBJ whole genome shotgun (WGS) entry which is preliminary data.</text>
</comment>
<keyword evidence="3" id="KW-0804">Transcription</keyword>
<feature type="region of interest" description="Disordered" evidence="4">
    <location>
        <begin position="1"/>
        <end position="58"/>
    </location>
</feature>
<feature type="compositionally biased region" description="Low complexity" evidence="4">
    <location>
        <begin position="25"/>
        <end position="37"/>
    </location>
</feature>
<gene>
    <name evidence="5" type="ORF">H0E87_000382</name>
</gene>
<evidence type="ECO:0000256" key="4">
    <source>
        <dbReference type="SAM" id="MobiDB-lite"/>
    </source>
</evidence>
<proteinExistence type="predicted"/>
<keyword evidence="6" id="KW-1185">Reference proteome</keyword>
<dbReference type="EMBL" id="JACEGQ020000001">
    <property type="protein sequence ID" value="KAH8518510.1"/>
    <property type="molecule type" value="Genomic_DNA"/>
</dbReference>
<reference evidence="5" key="1">
    <citation type="journal article" date="2021" name="J. Hered.">
        <title>Genome Assembly of Salicaceae Populus deltoides (Eastern Cottonwood) I-69 Based on Nanopore Sequencing and Hi-C Technologies.</title>
        <authorList>
            <person name="Bai S."/>
            <person name="Wu H."/>
            <person name="Zhang J."/>
            <person name="Pan Z."/>
            <person name="Zhao W."/>
            <person name="Li Z."/>
            <person name="Tong C."/>
        </authorList>
    </citation>
    <scope>NUCLEOTIDE SEQUENCE</scope>
    <source>
        <tissue evidence="5">Leaf</tissue>
    </source>
</reference>
<keyword evidence="1" id="KW-0678">Repressor</keyword>
<dbReference type="PANTHER" id="PTHR33388:SF2">
    <property type="entry name" value="PROTEIN SPOROCYTELESS"/>
    <property type="match status" value="1"/>
</dbReference>
<keyword evidence="2" id="KW-0805">Transcription regulation</keyword>
<feature type="compositionally biased region" description="Basic residues" evidence="4">
    <location>
        <begin position="38"/>
        <end position="55"/>
    </location>
</feature>
<dbReference type="Proteomes" id="UP000807159">
    <property type="component" value="Chromosome 1"/>
</dbReference>
<evidence type="ECO:0000256" key="1">
    <source>
        <dbReference type="ARBA" id="ARBA00022491"/>
    </source>
</evidence>
<organism evidence="5 6">
    <name type="scientific">Populus deltoides</name>
    <name type="common">Eastern poplar</name>
    <name type="synonym">Eastern cottonwood</name>
    <dbReference type="NCBI Taxonomy" id="3696"/>
    <lineage>
        <taxon>Eukaryota</taxon>
        <taxon>Viridiplantae</taxon>
        <taxon>Streptophyta</taxon>
        <taxon>Embryophyta</taxon>
        <taxon>Tracheophyta</taxon>
        <taxon>Spermatophyta</taxon>
        <taxon>Magnoliopsida</taxon>
        <taxon>eudicotyledons</taxon>
        <taxon>Gunneridae</taxon>
        <taxon>Pentapetalae</taxon>
        <taxon>rosids</taxon>
        <taxon>fabids</taxon>
        <taxon>Malpighiales</taxon>
        <taxon>Salicaceae</taxon>
        <taxon>Saliceae</taxon>
        <taxon>Populus</taxon>
    </lineage>
</organism>
<evidence type="ECO:0000313" key="5">
    <source>
        <dbReference type="EMBL" id="KAH8518510.1"/>
    </source>
</evidence>
<evidence type="ECO:0000313" key="6">
    <source>
        <dbReference type="Proteomes" id="UP000807159"/>
    </source>
</evidence>
<dbReference type="PANTHER" id="PTHR33388">
    <property type="entry name" value="OS01G0212500 PROTEIN"/>
    <property type="match status" value="1"/>
</dbReference>
<dbReference type="AlphaFoldDB" id="A0A8T2ZMF9"/>
<evidence type="ECO:0000256" key="2">
    <source>
        <dbReference type="ARBA" id="ARBA00023015"/>
    </source>
</evidence>
<name>A0A8T2ZMF9_POPDE</name>
<accession>A0A8T2ZMF9</accession>
<evidence type="ECO:0000256" key="3">
    <source>
        <dbReference type="ARBA" id="ARBA00023163"/>
    </source>
</evidence>